<proteinExistence type="predicted"/>
<evidence type="ECO:0008006" key="3">
    <source>
        <dbReference type="Google" id="ProtNLM"/>
    </source>
</evidence>
<comment type="caution">
    <text evidence="1">The sequence shown here is derived from an EMBL/GenBank/DDBJ whole genome shotgun (WGS) entry which is preliminary data.</text>
</comment>
<sequence length="299" mass="33244">MDIGLSARERNNNYFYAMAKIDADKLINISRRVSFNNIQDAFLRSRFESDVKEFAERNLTFIRSAKTDNECKEGIDNLKMECYHLSSQDSMLSLKQAKVYISAKIEEHDKVIGYVIDGIAVVLGGMQVVAGLGIIAGSIATGNVVGTIIGVHLILNGASSSIAGVERLKGNENAIDFMQDAYMGTAEFLGFERKTGMLAYYAADLSTSFYGVIKLSLKADVWRLYRYLPADYYRKINSMGRPALAIQGIKATNKLRVIGSTYLDDNSEYEKNSQLRRVTPPCLDTGMISMPNSLVLYNK</sequence>
<evidence type="ECO:0000313" key="1">
    <source>
        <dbReference type="EMBL" id="EEQ10765.1"/>
    </source>
</evidence>
<organism evidence="1 2">
    <name type="scientific">Yersinia mollaretii (strain ATCC 43969 / DSM 18520 / CIP 103324 / CNY 7263 / WAIP 204)</name>
    <dbReference type="NCBI Taxonomy" id="349967"/>
    <lineage>
        <taxon>Bacteria</taxon>
        <taxon>Pseudomonadati</taxon>
        <taxon>Pseudomonadota</taxon>
        <taxon>Gammaproteobacteria</taxon>
        <taxon>Enterobacterales</taxon>
        <taxon>Yersiniaceae</taxon>
        <taxon>Yersinia</taxon>
    </lineage>
</organism>
<keyword evidence="2" id="KW-1185">Reference proteome</keyword>
<evidence type="ECO:0000313" key="2">
    <source>
        <dbReference type="Proteomes" id="UP000003027"/>
    </source>
</evidence>
<accession>A0ABM9YAF1</accession>
<dbReference type="InterPro" id="IPR025320">
    <property type="entry name" value="DUF4225"/>
</dbReference>
<dbReference type="EMBL" id="AALD02000014">
    <property type="protein sequence ID" value="EEQ10765.1"/>
    <property type="molecule type" value="Genomic_DNA"/>
</dbReference>
<dbReference type="Proteomes" id="UP000003027">
    <property type="component" value="Unassembled WGS sequence"/>
</dbReference>
<dbReference type="Pfam" id="PF13988">
    <property type="entry name" value="DUF4225"/>
    <property type="match status" value="1"/>
</dbReference>
<name>A0ABM9YAF1_YERMW</name>
<gene>
    <name evidence="1" type="ORF">ymoll0001_8090</name>
</gene>
<reference evidence="1" key="1">
    <citation type="submission" date="2008-12" db="EMBL/GenBank/DDBJ databases">
        <title>Annotation of the Yersinia mollaretii ATCC 43969 genome.</title>
        <authorList>
            <person name="Read T.D."/>
            <person name="Akmal A."/>
            <person name="Bishop-Lilly K."/>
            <person name="Chen P.E."/>
            <person name="Cook C."/>
            <person name="Kiley M.P."/>
            <person name="Lentz S."/>
            <person name="Mateczun A."/>
            <person name="Nagarajan N."/>
            <person name="Nolan N."/>
            <person name="Osborne B.I."/>
            <person name="Pop M."/>
            <person name="Sozhamannan S."/>
            <person name="Stewart A.C."/>
            <person name="Sulakvelidze A."/>
            <person name="Thomason B."/>
            <person name="Willner K."/>
            <person name="Zwick M.E."/>
        </authorList>
    </citation>
    <scope>NUCLEOTIDE SEQUENCE [LARGE SCALE GENOMIC DNA]</scope>
    <source>
        <strain evidence="1">ATCC 43969</strain>
    </source>
</reference>
<protein>
    <recommendedName>
        <fullName evidence="3">DUF4225 domain-containing protein</fullName>
    </recommendedName>
</protein>